<proteinExistence type="predicted"/>
<evidence type="ECO:0008006" key="3">
    <source>
        <dbReference type="Google" id="ProtNLM"/>
    </source>
</evidence>
<dbReference type="EMBL" id="MU070184">
    <property type="protein sequence ID" value="KAF5829258.1"/>
    <property type="molecule type" value="Genomic_DNA"/>
</dbReference>
<evidence type="ECO:0000313" key="1">
    <source>
        <dbReference type="EMBL" id="KAF5829258.1"/>
    </source>
</evidence>
<sequence length="78" mass="8674">MSCMDLSWNSSLLCNNCFKQWNKASCAGLPKAAPLSRESLSSKNTIPIHHITFFTVTSVPCIKNEPATISQMIWAQML</sequence>
<name>A0ABQ7G3S3_DUNSA</name>
<gene>
    <name evidence="1" type="ORF">DUNSADRAFT_16331</name>
</gene>
<keyword evidence="2" id="KW-1185">Reference proteome</keyword>
<reference evidence="1" key="1">
    <citation type="submission" date="2017-08" db="EMBL/GenBank/DDBJ databases">
        <authorList>
            <person name="Polle J.E."/>
            <person name="Barry K."/>
            <person name="Cushman J."/>
            <person name="Schmutz J."/>
            <person name="Tran D."/>
            <person name="Hathwaick L.T."/>
            <person name="Yim W.C."/>
            <person name="Jenkins J."/>
            <person name="Mckie-Krisberg Z.M."/>
            <person name="Prochnik S."/>
            <person name="Lindquist E."/>
            <person name="Dockter R.B."/>
            <person name="Adam C."/>
            <person name="Molina H."/>
            <person name="Bunkerborg J."/>
            <person name="Jin E."/>
            <person name="Buchheim M."/>
            <person name="Magnuson J."/>
        </authorList>
    </citation>
    <scope>NUCLEOTIDE SEQUENCE</scope>
    <source>
        <strain evidence="1">CCAP 19/18</strain>
    </source>
</reference>
<comment type="caution">
    <text evidence="1">The sequence shown here is derived from an EMBL/GenBank/DDBJ whole genome shotgun (WGS) entry which is preliminary data.</text>
</comment>
<protein>
    <recommendedName>
        <fullName evidence="3">Encoded protein</fullName>
    </recommendedName>
</protein>
<evidence type="ECO:0000313" key="2">
    <source>
        <dbReference type="Proteomes" id="UP000815325"/>
    </source>
</evidence>
<accession>A0ABQ7G3S3</accession>
<organism evidence="1 2">
    <name type="scientific">Dunaliella salina</name>
    <name type="common">Green alga</name>
    <name type="synonym">Protococcus salinus</name>
    <dbReference type="NCBI Taxonomy" id="3046"/>
    <lineage>
        <taxon>Eukaryota</taxon>
        <taxon>Viridiplantae</taxon>
        <taxon>Chlorophyta</taxon>
        <taxon>core chlorophytes</taxon>
        <taxon>Chlorophyceae</taxon>
        <taxon>CS clade</taxon>
        <taxon>Chlamydomonadales</taxon>
        <taxon>Dunaliellaceae</taxon>
        <taxon>Dunaliella</taxon>
    </lineage>
</organism>
<dbReference type="Proteomes" id="UP000815325">
    <property type="component" value="Unassembled WGS sequence"/>
</dbReference>